<protein>
    <submittedName>
        <fullName evidence="1">Uncharacterized protein</fullName>
    </submittedName>
</protein>
<reference evidence="1" key="1">
    <citation type="submission" date="2023-07" db="EMBL/GenBank/DDBJ databases">
        <title>draft genome sequence of fig (Ficus carica).</title>
        <authorList>
            <person name="Takahashi T."/>
            <person name="Nishimura K."/>
        </authorList>
    </citation>
    <scope>NUCLEOTIDE SEQUENCE</scope>
</reference>
<sequence length="41" mass="4248">MANCDDGVNLAGVVGIRFSTSGDARCAQRQDGRCLGAMAIF</sequence>
<evidence type="ECO:0000313" key="2">
    <source>
        <dbReference type="Proteomes" id="UP001187192"/>
    </source>
</evidence>
<keyword evidence="2" id="KW-1185">Reference proteome</keyword>
<dbReference type="Proteomes" id="UP001187192">
    <property type="component" value="Unassembled WGS sequence"/>
</dbReference>
<gene>
    <name evidence="1" type="ORF">TIFTF001_009327</name>
</gene>
<dbReference type="EMBL" id="BTGU01000010">
    <property type="protein sequence ID" value="GMN40099.1"/>
    <property type="molecule type" value="Genomic_DNA"/>
</dbReference>
<evidence type="ECO:0000313" key="1">
    <source>
        <dbReference type="EMBL" id="GMN40099.1"/>
    </source>
</evidence>
<feature type="non-terminal residue" evidence="1">
    <location>
        <position position="41"/>
    </location>
</feature>
<proteinExistence type="predicted"/>
<accession>A0AA87ZUG4</accession>
<comment type="caution">
    <text evidence="1">The sequence shown here is derived from an EMBL/GenBank/DDBJ whole genome shotgun (WGS) entry which is preliminary data.</text>
</comment>
<name>A0AA87ZUG4_FICCA</name>
<dbReference type="AlphaFoldDB" id="A0AA87ZUG4"/>
<organism evidence="1 2">
    <name type="scientific">Ficus carica</name>
    <name type="common">Common fig</name>
    <dbReference type="NCBI Taxonomy" id="3494"/>
    <lineage>
        <taxon>Eukaryota</taxon>
        <taxon>Viridiplantae</taxon>
        <taxon>Streptophyta</taxon>
        <taxon>Embryophyta</taxon>
        <taxon>Tracheophyta</taxon>
        <taxon>Spermatophyta</taxon>
        <taxon>Magnoliopsida</taxon>
        <taxon>eudicotyledons</taxon>
        <taxon>Gunneridae</taxon>
        <taxon>Pentapetalae</taxon>
        <taxon>rosids</taxon>
        <taxon>fabids</taxon>
        <taxon>Rosales</taxon>
        <taxon>Moraceae</taxon>
        <taxon>Ficeae</taxon>
        <taxon>Ficus</taxon>
    </lineage>
</organism>